<evidence type="ECO:0000256" key="6">
    <source>
        <dbReference type="ARBA" id="ARBA00023014"/>
    </source>
</evidence>
<comment type="cofactor">
    <cofactor evidence="8">
        <name>S-adenosyl-L-methionine</name>
        <dbReference type="ChEBI" id="CHEBI:59789"/>
    </cofactor>
    <text evidence="8">Binds 1 S-adenosyl-L-methionine per subunit.</text>
</comment>
<keyword evidence="2 8" id="KW-0949">S-adenosyl-L-methionine</keyword>
<dbReference type="InterPro" id="IPR013785">
    <property type="entry name" value="Aldolase_TIM"/>
</dbReference>
<comment type="cofactor">
    <cofactor evidence="8">
        <name>Mg(2+)</name>
        <dbReference type="ChEBI" id="CHEBI:18420"/>
    </cofactor>
</comment>
<feature type="binding site" evidence="8">
    <location>
        <position position="50"/>
    </location>
    <ligand>
        <name>Mg(2+)</name>
        <dbReference type="ChEBI" id="CHEBI:18420"/>
    </ligand>
</feature>
<keyword evidence="4 8" id="KW-0460">Magnesium</keyword>
<evidence type="ECO:0000313" key="11">
    <source>
        <dbReference type="Proteomes" id="UP000541810"/>
    </source>
</evidence>
<evidence type="ECO:0000256" key="9">
    <source>
        <dbReference type="SAM" id="MobiDB-lite"/>
    </source>
</evidence>
<dbReference type="Gene3D" id="3.20.20.70">
    <property type="entry name" value="Aldolase class I"/>
    <property type="match status" value="1"/>
</dbReference>
<keyword evidence="11" id="KW-1185">Reference proteome</keyword>
<evidence type="ECO:0000256" key="1">
    <source>
        <dbReference type="ARBA" id="ARBA00022485"/>
    </source>
</evidence>
<dbReference type="GO" id="GO:0000287">
    <property type="term" value="F:magnesium ion binding"/>
    <property type="evidence" value="ECO:0007669"/>
    <property type="project" value="UniProtKB-UniRule"/>
</dbReference>
<keyword evidence="3 8" id="KW-0479">Metal-binding</keyword>
<proteinExistence type="inferred from homology"/>
<dbReference type="InterPro" id="IPR007197">
    <property type="entry name" value="rSAM"/>
</dbReference>
<comment type="subunit">
    <text evidence="8">Homodimer.</text>
</comment>
<name>A0A7X0H3Q6_9BACT</name>
<comment type="similarity">
    <text evidence="8">Belongs to the radical SAM superfamily. 7-carboxy-7-deazaguanine synthase family.</text>
</comment>
<keyword evidence="6 8" id="KW-0411">Iron-sulfur</keyword>
<gene>
    <name evidence="8" type="primary">queE</name>
    <name evidence="10" type="ORF">HNQ40_000324</name>
</gene>
<feature type="binding site" evidence="8">
    <location>
        <position position="138"/>
    </location>
    <ligand>
        <name>substrate</name>
    </ligand>
</feature>
<dbReference type="HAMAP" id="MF_00917">
    <property type="entry name" value="QueE"/>
    <property type="match status" value="1"/>
</dbReference>
<dbReference type="GO" id="GO:1904047">
    <property type="term" value="F:S-adenosyl-L-methionine binding"/>
    <property type="evidence" value="ECO:0007669"/>
    <property type="project" value="UniProtKB-UniRule"/>
</dbReference>
<comment type="function">
    <text evidence="8">Catalyzes the complex heterocyclic radical-mediated conversion of 6-carboxy-5,6,7,8-tetrahydropterin (CPH4) to 7-carboxy-7-deazaguanine (CDG), a step common to the biosynthetic pathways of all 7-deazapurine-containing compounds.</text>
</comment>
<dbReference type="Proteomes" id="UP000541810">
    <property type="component" value="Unassembled WGS sequence"/>
</dbReference>
<keyword evidence="8" id="KW-0671">Queuosine biosynthesis</keyword>
<evidence type="ECO:0000256" key="7">
    <source>
        <dbReference type="ARBA" id="ARBA00023239"/>
    </source>
</evidence>
<comment type="caution">
    <text evidence="10">The sequence shown here is derived from an EMBL/GenBank/DDBJ whole genome shotgun (WGS) entry which is preliminary data.</text>
</comment>
<dbReference type="GO" id="GO:0051539">
    <property type="term" value="F:4 iron, 4 sulfur cluster binding"/>
    <property type="evidence" value="ECO:0007669"/>
    <property type="project" value="UniProtKB-UniRule"/>
</dbReference>
<dbReference type="AlphaFoldDB" id="A0A7X0H3Q6"/>
<feature type="compositionally biased region" description="Polar residues" evidence="9">
    <location>
        <begin position="106"/>
        <end position="118"/>
    </location>
</feature>
<feature type="binding site" evidence="8">
    <location>
        <position position="45"/>
    </location>
    <ligand>
        <name>[4Fe-4S] cluster</name>
        <dbReference type="ChEBI" id="CHEBI:49883"/>
        <note>4Fe-4S-S-AdoMet</note>
    </ligand>
</feature>
<dbReference type="SUPFAM" id="SSF102114">
    <property type="entry name" value="Radical SAM enzymes"/>
    <property type="match status" value="1"/>
</dbReference>
<evidence type="ECO:0000256" key="3">
    <source>
        <dbReference type="ARBA" id="ARBA00022723"/>
    </source>
</evidence>
<evidence type="ECO:0000256" key="4">
    <source>
        <dbReference type="ARBA" id="ARBA00022842"/>
    </source>
</evidence>
<dbReference type="PANTHER" id="PTHR42836">
    <property type="entry name" value="7-CARBOXY-7-DEAZAGUANINE SYNTHASE"/>
    <property type="match status" value="1"/>
</dbReference>
<dbReference type="RefSeq" id="WP_184675736.1">
    <property type="nucleotide sequence ID" value="NZ_JACHGY010000001.1"/>
</dbReference>
<dbReference type="GO" id="GO:0008616">
    <property type="term" value="P:tRNA queuosine(34) biosynthetic process"/>
    <property type="evidence" value="ECO:0007669"/>
    <property type="project" value="UniProtKB-UniRule"/>
</dbReference>
<dbReference type="EC" id="4.3.99.3" evidence="8"/>
<feature type="binding site" evidence="8">
    <location>
        <begin position="47"/>
        <end position="49"/>
    </location>
    <ligand>
        <name>S-adenosyl-L-methionine</name>
        <dbReference type="ChEBI" id="CHEBI:59789"/>
    </ligand>
</feature>
<dbReference type="PANTHER" id="PTHR42836:SF1">
    <property type="entry name" value="7-CARBOXY-7-DEAZAGUANINE SYNTHASE"/>
    <property type="match status" value="1"/>
</dbReference>
<feature type="binding site" evidence="8">
    <location>
        <position position="48"/>
    </location>
    <ligand>
        <name>[4Fe-4S] cluster</name>
        <dbReference type="ChEBI" id="CHEBI:49883"/>
        <note>4Fe-4S-S-AdoMet</note>
    </ligand>
</feature>
<dbReference type="GO" id="GO:0016840">
    <property type="term" value="F:carbon-nitrogen lyase activity"/>
    <property type="evidence" value="ECO:0007669"/>
    <property type="project" value="UniProtKB-UniRule"/>
</dbReference>
<reference evidence="10 11" key="1">
    <citation type="submission" date="2020-08" db="EMBL/GenBank/DDBJ databases">
        <title>Genomic Encyclopedia of Type Strains, Phase IV (KMG-IV): sequencing the most valuable type-strain genomes for metagenomic binning, comparative biology and taxonomic classification.</title>
        <authorList>
            <person name="Goeker M."/>
        </authorList>
    </citation>
    <scope>NUCLEOTIDE SEQUENCE [LARGE SCALE GENOMIC DNA]</scope>
    <source>
        <strain evidence="10 11">DSM 103725</strain>
    </source>
</reference>
<evidence type="ECO:0000256" key="2">
    <source>
        <dbReference type="ARBA" id="ARBA00022691"/>
    </source>
</evidence>
<dbReference type="EMBL" id="JACHGY010000001">
    <property type="protein sequence ID" value="MBB6428518.1"/>
    <property type="molecule type" value="Genomic_DNA"/>
</dbReference>
<comment type="catalytic activity">
    <reaction evidence="8">
        <text>6-carboxy-5,6,7,8-tetrahydropterin + H(+) = 7-carboxy-7-carbaguanine + NH4(+)</text>
        <dbReference type="Rhea" id="RHEA:27974"/>
        <dbReference type="ChEBI" id="CHEBI:15378"/>
        <dbReference type="ChEBI" id="CHEBI:28938"/>
        <dbReference type="ChEBI" id="CHEBI:61032"/>
        <dbReference type="ChEBI" id="CHEBI:61036"/>
        <dbReference type="EC" id="4.3.99.3"/>
    </reaction>
</comment>
<keyword evidence="7 8" id="KW-0456">Lyase</keyword>
<sequence length="293" mass="31922">MTKPAKSLDEQTLLINEIFYSVQGESTYAGLPCVFVRLRGCHLRCAYCDTEYAFHEGEKQSLQAIIDEVESVSATNPSPPGGGGPRSGSEGDVGVVMAAGDEDQSEPNSAPTALTPSLSRGERGLNQTQSSCDLVEITGGEPLLQRNVHPLMTALCDAGKTVLIETSGACDISVCDPRVIRIMDLKTPGSGEAHRNDWNNIAHLNERDEVKFVLTSRGDYEWMVKQLEEHRLHERVNAVLVSAVHKVEPGKEIAGCLGLSITELAGWLLQDRLPVRLQTQLHKLIWDPSARGV</sequence>
<feature type="binding site" evidence="8">
    <location>
        <begin position="22"/>
        <end position="24"/>
    </location>
    <ligand>
        <name>substrate</name>
    </ligand>
</feature>
<dbReference type="UniPathway" id="UPA00391"/>
<comment type="pathway">
    <text evidence="8">Purine metabolism; 7-cyano-7-deazaguanine biosynthesis.</text>
</comment>
<evidence type="ECO:0000313" key="10">
    <source>
        <dbReference type="EMBL" id="MBB6428518.1"/>
    </source>
</evidence>
<organism evidence="10 11">
    <name type="scientific">Algisphaera agarilytica</name>
    <dbReference type="NCBI Taxonomy" id="1385975"/>
    <lineage>
        <taxon>Bacteria</taxon>
        <taxon>Pseudomonadati</taxon>
        <taxon>Planctomycetota</taxon>
        <taxon>Phycisphaerae</taxon>
        <taxon>Phycisphaerales</taxon>
        <taxon>Phycisphaeraceae</taxon>
        <taxon>Algisphaera</taxon>
    </lineage>
</organism>
<feature type="region of interest" description="Disordered" evidence="9">
    <location>
        <begin position="72"/>
        <end position="126"/>
    </location>
</feature>
<comment type="caution">
    <text evidence="8">Lacks conserved residue(s) required for the propagation of feature annotation.</text>
</comment>
<dbReference type="InterPro" id="IPR058240">
    <property type="entry name" value="rSAM_sf"/>
</dbReference>
<keyword evidence="1 8" id="KW-0004">4Fe-4S</keyword>
<evidence type="ECO:0000256" key="8">
    <source>
        <dbReference type="HAMAP-Rule" id="MF_00917"/>
    </source>
</evidence>
<dbReference type="InterPro" id="IPR024924">
    <property type="entry name" value="7-CO-7-deazaguanine_synth-like"/>
</dbReference>
<protein>
    <recommendedName>
        <fullName evidence="8">7-carboxy-7-deazaguanine synthase</fullName>
        <shortName evidence="8">CDG synthase</shortName>
        <ecNumber evidence="8">4.3.99.3</ecNumber>
    </recommendedName>
    <alternativeName>
        <fullName evidence="8">Queuosine biosynthesis protein QueE</fullName>
    </alternativeName>
</protein>
<evidence type="ECO:0000256" key="5">
    <source>
        <dbReference type="ARBA" id="ARBA00023004"/>
    </source>
</evidence>
<keyword evidence="5 8" id="KW-0408">Iron</keyword>
<dbReference type="SFLD" id="SFLDS00029">
    <property type="entry name" value="Radical_SAM"/>
    <property type="match status" value="1"/>
</dbReference>
<accession>A0A7X0H3Q6</accession>
<comment type="cofactor">
    <cofactor evidence="8">
        <name>[4Fe-4S] cluster</name>
        <dbReference type="ChEBI" id="CHEBI:49883"/>
    </cofactor>
    <text evidence="8">Binds 1 [4Fe-4S] cluster. The cluster is coordinated with 3 cysteines and an exchangeable S-adenosyl-L-methionine.</text>
</comment>
<feature type="binding site" evidence="8">
    <location>
        <position position="41"/>
    </location>
    <ligand>
        <name>[4Fe-4S] cluster</name>
        <dbReference type="ChEBI" id="CHEBI:49883"/>
        <note>4Fe-4S-S-AdoMet</note>
    </ligand>
</feature>
<feature type="binding site" evidence="8">
    <location>
        <position position="37"/>
    </location>
    <ligand>
        <name>substrate</name>
    </ligand>
</feature>
<feature type="binding site" evidence="8">
    <location>
        <position position="140"/>
    </location>
    <ligand>
        <name>S-adenosyl-L-methionine</name>
        <dbReference type="ChEBI" id="CHEBI:59789"/>
    </ligand>
</feature>